<keyword evidence="4" id="KW-1185">Reference proteome</keyword>
<organism evidence="3 4">
    <name type="scientific">Hypsizygus marmoreus</name>
    <name type="common">White beech mushroom</name>
    <name type="synonym">Agaricus marmoreus</name>
    <dbReference type="NCBI Taxonomy" id="39966"/>
    <lineage>
        <taxon>Eukaryota</taxon>
        <taxon>Fungi</taxon>
        <taxon>Dikarya</taxon>
        <taxon>Basidiomycota</taxon>
        <taxon>Agaricomycotina</taxon>
        <taxon>Agaricomycetes</taxon>
        <taxon>Agaricomycetidae</taxon>
        <taxon>Agaricales</taxon>
        <taxon>Tricholomatineae</taxon>
        <taxon>Lyophyllaceae</taxon>
        <taxon>Hypsizygus</taxon>
    </lineage>
</organism>
<dbReference type="Gene3D" id="2.60.120.200">
    <property type="match status" value="1"/>
</dbReference>
<feature type="region of interest" description="Disordered" evidence="1">
    <location>
        <begin position="340"/>
        <end position="361"/>
    </location>
</feature>
<dbReference type="GO" id="GO:0016798">
    <property type="term" value="F:hydrolase activity, acting on glycosyl bonds"/>
    <property type="evidence" value="ECO:0007669"/>
    <property type="project" value="UniProtKB-KW"/>
</dbReference>
<name>A0A369K699_HYPMA</name>
<feature type="signal peptide" evidence="2">
    <location>
        <begin position="1"/>
        <end position="23"/>
    </location>
</feature>
<accession>A0A369K699</accession>
<dbReference type="PANTHER" id="PTHR10963:SF24">
    <property type="entry name" value="GLYCOSIDASE C21B10.07-RELATED"/>
    <property type="match status" value="1"/>
</dbReference>
<keyword evidence="3" id="KW-0326">Glycosidase</keyword>
<dbReference type="Proteomes" id="UP000076154">
    <property type="component" value="Unassembled WGS sequence"/>
</dbReference>
<dbReference type="InterPro" id="IPR013320">
    <property type="entry name" value="ConA-like_dom_sf"/>
</dbReference>
<comment type="caution">
    <text evidence="3">The sequence shown here is derived from an EMBL/GenBank/DDBJ whole genome shotgun (WGS) entry which is preliminary data.</text>
</comment>
<dbReference type="GO" id="GO:0009251">
    <property type="term" value="P:glucan catabolic process"/>
    <property type="evidence" value="ECO:0007669"/>
    <property type="project" value="TreeGrafter"/>
</dbReference>
<dbReference type="Pfam" id="PF26113">
    <property type="entry name" value="GH16_XgeA"/>
    <property type="match status" value="1"/>
</dbReference>
<proteinExistence type="predicted"/>
<feature type="chain" id="PRO_5016918999" evidence="2">
    <location>
        <begin position="24"/>
        <end position="392"/>
    </location>
</feature>
<keyword evidence="3" id="KW-0378">Hydrolase</keyword>
<dbReference type="OrthoDB" id="192832at2759"/>
<evidence type="ECO:0000313" key="3">
    <source>
        <dbReference type="EMBL" id="RDB29092.1"/>
    </source>
</evidence>
<dbReference type="AlphaFoldDB" id="A0A369K699"/>
<dbReference type="SUPFAM" id="SSF49899">
    <property type="entry name" value="Concanavalin A-like lectins/glucanases"/>
    <property type="match status" value="1"/>
</dbReference>
<dbReference type="STRING" id="39966.A0A369K699"/>
<keyword evidence="2" id="KW-0732">Signal</keyword>
<protein>
    <submittedName>
        <fullName evidence="3">Glycosidase C21B10.07</fullName>
    </submittedName>
</protein>
<dbReference type="InParanoid" id="A0A369K699"/>
<dbReference type="EMBL" id="LUEZ02000010">
    <property type="protein sequence ID" value="RDB29092.1"/>
    <property type="molecule type" value="Genomic_DNA"/>
</dbReference>
<evidence type="ECO:0000256" key="1">
    <source>
        <dbReference type="SAM" id="MobiDB-lite"/>
    </source>
</evidence>
<evidence type="ECO:0000313" key="4">
    <source>
        <dbReference type="Proteomes" id="UP000076154"/>
    </source>
</evidence>
<dbReference type="InterPro" id="IPR050546">
    <property type="entry name" value="Glycosyl_Hydrlase_16"/>
</dbReference>
<reference evidence="3" key="1">
    <citation type="submission" date="2018-04" db="EMBL/GenBank/DDBJ databases">
        <title>Whole genome sequencing of Hypsizygus marmoreus.</title>
        <authorList>
            <person name="Choi I.-G."/>
            <person name="Min B."/>
            <person name="Kim J.-G."/>
            <person name="Kim S."/>
            <person name="Oh Y.-L."/>
            <person name="Kong W.-S."/>
            <person name="Park H."/>
            <person name="Jeong J."/>
            <person name="Song E.-S."/>
        </authorList>
    </citation>
    <scope>NUCLEOTIDE SEQUENCE [LARGE SCALE GENOMIC DNA]</scope>
    <source>
        <strain evidence="3">51987-8</strain>
    </source>
</reference>
<sequence length="392" mass="41152">MHPTKAPLLGAFSALLLLSPVAADTYKVVKEYVGPTFFNDWTFYDHYDNLTNGDTVFVSASVAASEKLAYVDSTTNHAIIKVDNNTTNVPTNEKRNTVRIASNERYAVGSVWVADIHHVPYGIADAAAVAATVLRLACLAPAWPEGGEIDTFEGVNLVTNNQLGLHTLPGCTIVNPVVATTSKVQSTDCSYLTNSNQGCLVIDQNPGSYGEAFAQADGGVFVTEFAKAGISIWFFNRASIPDSLKTNTESIDTAALGTPTGNWPSTQCDMGKFFEPQNLIFDITLCGDFAKPPAIFGQTCKGVCYDDYVVGNGSNYGTAYFDVASVRVYGTDSSVVIGGGTSGNGTSTGGGNGTTSGGSTGGNGAEAVRVAGVWAKLALLGMLVQAWVFFAC</sequence>
<evidence type="ECO:0000256" key="2">
    <source>
        <dbReference type="SAM" id="SignalP"/>
    </source>
</evidence>
<gene>
    <name evidence="3" type="ORF">Hypma_014798</name>
</gene>
<dbReference type="PANTHER" id="PTHR10963">
    <property type="entry name" value="GLYCOSYL HYDROLASE-RELATED"/>
    <property type="match status" value="1"/>
</dbReference>